<comment type="caution">
    <text evidence="14">Lacks conserved residue(s) required for the propagation of feature annotation.</text>
</comment>
<evidence type="ECO:0000256" key="10">
    <source>
        <dbReference type="ARBA" id="ARBA00023136"/>
    </source>
</evidence>
<dbReference type="Pfam" id="PF04387">
    <property type="entry name" value="PTPLA"/>
    <property type="match status" value="1"/>
</dbReference>
<comment type="subcellular location">
    <subcellularLocation>
        <location evidence="14">Endoplasmic reticulum membrane</location>
        <topology evidence="14">Multi-pass membrane protein</topology>
    </subcellularLocation>
    <subcellularLocation>
        <location evidence="1">Membrane</location>
        <topology evidence="1">Multi-pass membrane protein</topology>
    </subcellularLocation>
</comment>
<keyword evidence="7 14" id="KW-0276">Fatty acid metabolism</keyword>
<dbReference type="GO" id="GO:0102158">
    <property type="term" value="F:very-long-chain (3R)-3-hydroxyacyl-CoA dehydratase activity"/>
    <property type="evidence" value="ECO:0007669"/>
    <property type="project" value="UniProtKB-EC"/>
</dbReference>
<evidence type="ECO:0000256" key="6">
    <source>
        <dbReference type="ARBA" id="ARBA00022692"/>
    </source>
</evidence>
<dbReference type="PANTHER" id="PTHR11035:SF3">
    <property type="entry name" value="VERY-LONG-CHAIN (3R)-3-HYDROXYACYL-COA DEHYDRATASE"/>
    <property type="match status" value="1"/>
</dbReference>
<proteinExistence type="inferred from homology"/>
<keyword evidence="11 14" id="KW-0275">Fatty acid biosynthesis</keyword>
<dbReference type="AlphaFoldDB" id="A0A8K0JMV8"/>
<keyword evidence="10 14" id="KW-0472">Membrane</keyword>
<keyword evidence="9 14" id="KW-0443">Lipid metabolism</keyword>
<dbReference type="Proteomes" id="UP000812966">
    <property type="component" value="Unassembled WGS sequence"/>
</dbReference>
<dbReference type="GO" id="GO:0042761">
    <property type="term" value="P:very long-chain fatty acid biosynthetic process"/>
    <property type="evidence" value="ECO:0007669"/>
    <property type="project" value="TreeGrafter"/>
</dbReference>
<accession>A0A8K0JMV8</accession>
<evidence type="ECO:0000313" key="16">
    <source>
        <dbReference type="Proteomes" id="UP000812966"/>
    </source>
</evidence>
<evidence type="ECO:0000256" key="3">
    <source>
        <dbReference type="ARBA" id="ARBA00007811"/>
    </source>
</evidence>
<sequence length="300" mass="33559">MVTSYLVVYNTVSLLCWGVVLFKTVSFIVNRPAIPHIDNTKILPTTASAKLSSLLSLGATKIQHTVSRSHATTAGIPIPPTGIISKLKTYLGGSYVYEDLGPWVVLTQTGALLEVAHALLGWVRSSAFTVAMQVASRIFMVWGIVETRPETHFHPLFTTMVLAWSVTECVRYAFYACALFKVEPRILTWLRYNTFYILYPLGAGSEAFLMFSTLPTLKTLVPSIKSVLSYSRKGKMSVWLKALSGRKAGQPWGAYDFMILAFFCMWWPALYVLYTHMIKLRRKVYGKGGKQIGSAPKPRR</sequence>
<evidence type="ECO:0000256" key="12">
    <source>
        <dbReference type="ARBA" id="ARBA00023239"/>
    </source>
</evidence>
<comment type="function">
    <text evidence="14">Catalyzes the third of the four reactions of the long-chain fatty acids elongation cycle. This endoplasmic reticulum-bound enzymatic process, allows the addition of two carbons to the chain of long- and very long-chain fatty acids/VLCFAs per cycle. This enzyme catalyzes the dehydration of the 3-hydroxyacyl-CoA intermediate into trans-2,3-enoyl-CoA, within each cycle of fatty acid elongation. Thereby, it participates to the production of VLCFAs of different chain lengths that are involved in multiple biological processes as precursors of membrane lipids and lipid mediators.</text>
</comment>
<dbReference type="GO" id="GO:0030148">
    <property type="term" value="P:sphingolipid biosynthetic process"/>
    <property type="evidence" value="ECO:0007669"/>
    <property type="project" value="TreeGrafter"/>
</dbReference>
<dbReference type="GO" id="GO:0005789">
    <property type="term" value="C:endoplasmic reticulum membrane"/>
    <property type="evidence" value="ECO:0007669"/>
    <property type="project" value="UniProtKB-SubCell"/>
</dbReference>
<keyword evidence="12 14" id="KW-0456">Lyase</keyword>
<evidence type="ECO:0000313" key="15">
    <source>
        <dbReference type="EMBL" id="KAG7562259.1"/>
    </source>
</evidence>
<dbReference type="UniPathway" id="UPA00094"/>
<keyword evidence="14" id="KW-0256">Endoplasmic reticulum</keyword>
<evidence type="ECO:0000256" key="8">
    <source>
        <dbReference type="ARBA" id="ARBA00022989"/>
    </source>
</evidence>
<name>A0A8K0JMV8_9TREE</name>
<protein>
    <recommendedName>
        <fullName evidence="4 14">Very-long-chain (3R)-3-hydroxyacyl-CoA dehydratase</fullName>
        <ecNumber evidence="4 14">4.2.1.134</ecNumber>
    </recommendedName>
</protein>
<feature type="transmembrane region" description="Helical" evidence="14">
    <location>
        <begin position="192"/>
        <end position="211"/>
    </location>
</feature>
<evidence type="ECO:0000256" key="11">
    <source>
        <dbReference type="ARBA" id="ARBA00023160"/>
    </source>
</evidence>
<dbReference type="PANTHER" id="PTHR11035">
    <property type="entry name" value="VERY-LONG-CHAIN (3R)-3-HYDROXYACYL-COA DEHYDRATASE"/>
    <property type="match status" value="1"/>
</dbReference>
<feature type="transmembrane region" description="Helical" evidence="14">
    <location>
        <begin position="252"/>
        <end position="274"/>
    </location>
</feature>
<evidence type="ECO:0000256" key="1">
    <source>
        <dbReference type="ARBA" id="ARBA00004141"/>
    </source>
</evidence>
<gene>
    <name evidence="15" type="ORF">FFLO_02345</name>
</gene>
<evidence type="ECO:0000256" key="7">
    <source>
        <dbReference type="ARBA" id="ARBA00022832"/>
    </source>
</evidence>
<comment type="caution">
    <text evidence="15">The sequence shown here is derived from an EMBL/GenBank/DDBJ whole genome shotgun (WGS) entry which is preliminary data.</text>
</comment>
<evidence type="ECO:0000256" key="4">
    <source>
        <dbReference type="ARBA" id="ARBA00013122"/>
    </source>
</evidence>
<dbReference type="InterPro" id="IPR007482">
    <property type="entry name" value="Tyr_Pase-like_PTPLA"/>
</dbReference>
<dbReference type="OrthoDB" id="46988at2759"/>
<comment type="similarity">
    <text evidence="3 14">Belongs to the very long-chain fatty acids dehydratase HACD family.</text>
</comment>
<feature type="transmembrane region" description="Helical" evidence="14">
    <location>
        <begin position="6"/>
        <end position="29"/>
    </location>
</feature>
<dbReference type="EMBL" id="JABELV010000036">
    <property type="protein sequence ID" value="KAG7562259.1"/>
    <property type="molecule type" value="Genomic_DNA"/>
</dbReference>
<evidence type="ECO:0000256" key="9">
    <source>
        <dbReference type="ARBA" id="ARBA00023098"/>
    </source>
</evidence>
<organism evidence="15 16">
    <name type="scientific">Filobasidium floriforme</name>
    <dbReference type="NCBI Taxonomy" id="5210"/>
    <lineage>
        <taxon>Eukaryota</taxon>
        <taxon>Fungi</taxon>
        <taxon>Dikarya</taxon>
        <taxon>Basidiomycota</taxon>
        <taxon>Agaricomycotina</taxon>
        <taxon>Tremellomycetes</taxon>
        <taxon>Filobasidiales</taxon>
        <taxon>Filobasidiaceae</taxon>
        <taxon>Filobasidium</taxon>
    </lineage>
</organism>
<comment type="pathway">
    <text evidence="2 14">Lipid metabolism; fatty acid biosynthesis.</text>
</comment>
<keyword evidence="8 14" id="KW-1133">Transmembrane helix</keyword>
<dbReference type="GO" id="GO:0030497">
    <property type="term" value="P:fatty acid elongation"/>
    <property type="evidence" value="ECO:0007669"/>
    <property type="project" value="TreeGrafter"/>
</dbReference>
<reference evidence="15" key="1">
    <citation type="submission" date="2020-04" db="EMBL/GenBank/DDBJ databases">
        <title>Analysis of mating type loci in Filobasidium floriforme.</title>
        <authorList>
            <person name="Nowrousian M."/>
        </authorList>
    </citation>
    <scope>NUCLEOTIDE SEQUENCE</scope>
    <source>
        <strain evidence="15">CBS 6242</strain>
    </source>
</reference>
<evidence type="ECO:0000256" key="13">
    <source>
        <dbReference type="ARBA" id="ARBA00036671"/>
    </source>
</evidence>
<evidence type="ECO:0000256" key="5">
    <source>
        <dbReference type="ARBA" id="ARBA00022516"/>
    </source>
</evidence>
<evidence type="ECO:0000256" key="14">
    <source>
        <dbReference type="RuleBase" id="RU363109"/>
    </source>
</evidence>
<keyword evidence="16" id="KW-1185">Reference proteome</keyword>
<keyword evidence="5 14" id="KW-0444">Lipid biosynthesis</keyword>
<evidence type="ECO:0000256" key="2">
    <source>
        <dbReference type="ARBA" id="ARBA00005194"/>
    </source>
</evidence>
<dbReference type="EC" id="4.2.1.134" evidence="4 14"/>
<keyword evidence="6 14" id="KW-0812">Transmembrane</keyword>
<comment type="catalytic activity">
    <reaction evidence="13 14">
        <text>a very-long-chain (3R)-3-hydroxyacyl-CoA = a very-long-chain (2E)-enoyl-CoA + H2O</text>
        <dbReference type="Rhea" id="RHEA:45812"/>
        <dbReference type="ChEBI" id="CHEBI:15377"/>
        <dbReference type="ChEBI" id="CHEBI:83728"/>
        <dbReference type="ChEBI" id="CHEBI:85440"/>
        <dbReference type="EC" id="4.2.1.134"/>
    </reaction>
</comment>